<comment type="catalytic activity">
    <reaction evidence="6">
        <text>guanosine(527) in 16S rRNA + S-adenosyl-L-methionine = N(7)-methylguanosine(527) in 16S rRNA + S-adenosyl-L-homocysteine</text>
        <dbReference type="Rhea" id="RHEA:42732"/>
        <dbReference type="Rhea" id="RHEA-COMP:10209"/>
        <dbReference type="Rhea" id="RHEA-COMP:10210"/>
        <dbReference type="ChEBI" id="CHEBI:57856"/>
        <dbReference type="ChEBI" id="CHEBI:59789"/>
        <dbReference type="ChEBI" id="CHEBI:74269"/>
        <dbReference type="ChEBI" id="CHEBI:74480"/>
        <dbReference type="EC" id="2.1.1.170"/>
    </reaction>
</comment>
<dbReference type="HAMAP" id="MF_00074">
    <property type="entry name" value="16SrRNA_methyltr_G"/>
    <property type="match status" value="1"/>
</dbReference>
<feature type="binding site" evidence="6">
    <location>
        <begin position="131"/>
        <end position="132"/>
    </location>
    <ligand>
        <name>S-adenosyl-L-methionine</name>
        <dbReference type="ChEBI" id="CHEBI:59789"/>
    </ligand>
</feature>
<dbReference type="InterPro" id="IPR029063">
    <property type="entry name" value="SAM-dependent_MTases_sf"/>
</dbReference>
<dbReference type="SUPFAM" id="SSF53335">
    <property type="entry name" value="S-adenosyl-L-methionine-dependent methyltransferases"/>
    <property type="match status" value="1"/>
</dbReference>
<evidence type="ECO:0000256" key="3">
    <source>
        <dbReference type="ARBA" id="ARBA00022603"/>
    </source>
</evidence>
<organism evidence="7 8">
    <name type="scientific">Benzoatithermus flavus</name>
    <dbReference type="NCBI Taxonomy" id="3108223"/>
    <lineage>
        <taxon>Bacteria</taxon>
        <taxon>Pseudomonadati</taxon>
        <taxon>Pseudomonadota</taxon>
        <taxon>Alphaproteobacteria</taxon>
        <taxon>Geminicoccales</taxon>
        <taxon>Geminicoccaceae</taxon>
        <taxon>Benzoatithermus</taxon>
    </lineage>
</organism>
<feature type="binding site" evidence="6">
    <location>
        <position position="87"/>
    </location>
    <ligand>
        <name>S-adenosyl-L-methionine</name>
        <dbReference type="ChEBI" id="CHEBI:59789"/>
    </ligand>
</feature>
<reference evidence="7 8" key="1">
    <citation type="submission" date="2024-01" db="EMBL/GenBank/DDBJ databases">
        <title>Multi-omics insights into the function and evolution of sodium benzoate biodegradation pathways in Benzoatithermus flavus gen. nov., sp. nov. from hot spring.</title>
        <authorList>
            <person name="Hu C.-J."/>
            <person name="Li W.-J."/>
        </authorList>
    </citation>
    <scope>NUCLEOTIDE SEQUENCE [LARGE SCALE GENOMIC DNA]</scope>
    <source>
        <strain evidence="7 8">SYSU G07066</strain>
    </source>
</reference>
<evidence type="ECO:0000256" key="4">
    <source>
        <dbReference type="ARBA" id="ARBA00022679"/>
    </source>
</evidence>
<evidence type="ECO:0000256" key="2">
    <source>
        <dbReference type="ARBA" id="ARBA00022552"/>
    </source>
</evidence>
<dbReference type="PANTHER" id="PTHR31760">
    <property type="entry name" value="S-ADENOSYL-L-METHIONINE-DEPENDENT METHYLTRANSFERASES SUPERFAMILY PROTEIN"/>
    <property type="match status" value="1"/>
</dbReference>
<dbReference type="Pfam" id="PF02527">
    <property type="entry name" value="GidB"/>
    <property type="match status" value="1"/>
</dbReference>
<keyword evidence="4 6" id="KW-0808">Transferase</keyword>
<dbReference type="PANTHER" id="PTHR31760:SF0">
    <property type="entry name" value="S-ADENOSYL-L-METHIONINE-DEPENDENT METHYLTRANSFERASES SUPERFAMILY PROTEIN"/>
    <property type="match status" value="1"/>
</dbReference>
<name>A0ABU8XW67_9PROT</name>
<feature type="binding site" evidence="6">
    <location>
        <position position="82"/>
    </location>
    <ligand>
        <name>S-adenosyl-L-methionine</name>
        <dbReference type="ChEBI" id="CHEBI:59789"/>
    </ligand>
</feature>
<comment type="subcellular location">
    <subcellularLocation>
        <location evidence="6">Cytoplasm</location>
    </subcellularLocation>
</comment>
<protein>
    <recommendedName>
        <fullName evidence="6">Ribosomal RNA small subunit methyltransferase G</fullName>
        <ecNumber evidence="6">2.1.1.170</ecNumber>
    </recommendedName>
    <alternativeName>
        <fullName evidence="6">16S rRNA 7-methylguanosine methyltransferase</fullName>
        <shortName evidence="6">16S rRNA m7G methyltransferase</shortName>
    </alternativeName>
</protein>
<dbReference type="Gene3D" id="3.40.50.150">
    <property type="entry name" value="Vaccinia Virus protein VP39"/>
    <property type="match status" value="1"/>
</dbReference>
<comment type="function">
    <text evidence="6">Specifically methylates the N7 position of guanine in position 527 of 16S rRNA.</text>
</comment>
<dbReference type="EMBL" id="JBBLZC010000027">
    <property type="protein sequence ID" value="MEK0085445.1"/>
    <property type="molecule type" value="Genomic_DNA"/>
</dbReference>
<keyword evidence="1 6" id="KW-0963">Cytoplasm</keyword>
<evidence type="ECO:0000256" key="6">
    <source>
        <dbReference type="HAMAP-Rule" id="MF_00074"/>
    </source>
</evidence>
<dbReference type="NCBIfam" id="TIGR00138">
    <property type="entry name" value="rsmG_gidB"/>
    <property type="match status" value="1"/>
</dbReference>
<evidence type="ECO:0000313" key="8">
    <source>
        <dbReference type="Proteomes" id="UP001375743"/>
    </source>
</evidence>
<keyword evidence="2 6" id="KW-0698">rRNA processing</keyword>
<evidence type="ECO:0000256" key="5">
    <source>
        <dbReference type="ARBA" id="ARBA00022691"/>
    </source>
</evidence>
<dbReference type="CDD" id="cd02440">
    <property type="entry name" value="AdoMet_MTases"/>
    <property type="match status" value="1"/>
</dbReference>
<feature type="binding site" evidence="6">
    <location>
        <position position="145"/>
    </location>
    <ligand>
        <name>S-adenosyl-L-methionine</name>
        <dbReference type="ChEBI" id="CHEBI:59789"/>
    </ligand>
</feature>
<proteinExistence type="inferred from homology"/>
<dbReference type="Proteomes" id="UP001375743">
    <property type="component" value="Unassembled WGS sequence"/>
</dbReference>
<dbReference type="RefSeq" id="WP_418161294.1">
    <property type="nucleotide sequence ID" value="NZ_JBBLZC010000027.1"/>
</dbReference>
<sequence>MPRRPPEPSSRLTAAEVGELLGVSRETLDRLQTYLDLLVRWQKAINLVGPATLADPWRRHVLDSGQLRRSWPKDARRLVDLGSGAGLPGLVLAILGVPEVHLIESDRRKAAFLREAARACGAAVTVHAARIEEVPPLMADVVTARALAPLTDLLGLAERHLQPRGVCLFLKGRTVETELTSARESWTMCLHREASLSDSESQVLIISEIRRAASQSV</sequence>
<gene>
    <name evidence="6 7" type="primary">rsmG</name>
    <name evidence="7" type="ORF">U1T56_20015</name>
</gene>
<keyword evidence="5 6" id="KW-0949">S-adenosyl-L-methionine</keyword>
<comment type="caution">
    <text evidence="6">Lacks conserved residue(s) required for the propagation of feature annotation.</text>
</comment>
<dbReference type="EC" id="2.1.1.170" evidence="6"/>
<evidence type="ECO:0000256" key="1">
    <source>
        <dbReference type="ARBA" id="ARBA00022490"/>
    </source>
</evidence>
<accession>A0ABU8XW67</accession>
<dbReference type="GO" id="GO:0032259">
    <property type="term" value="P:methylation"/>
    <property type="evidence" value="ECO:0007669"/>
    <property type="project" value="UniProtKB-KW"/>
</dbReference>
<keyword evidence="3 6" id="KW-0489">Methyltransferase</keyword>
<dbReference type="GO" id="GO:0008168">
    <property type="term" value="F:methyltransferase activity"/>
    <property type="evidence" value="ECO:0007669"/>
    <property type="project" value="UniProtKB-KW"/>
</dbReference>
<dbReference type="InterPro" id="IPR003682">
    <property type="entry name" value="rRNA_ssu_MeTfrase_G"/>
</dbReference>
<keyword evidence="8" id="KW-1185">Reference proteome</keyword>
<evidence type="ECO:0000313" key="7">
    <source>
        <dbReference type="EMBL" id="MEK0085445.1"/>
    </source>
</evidence>
<comment type="similarity">
    <text evidence="6">Belongs to the methyltransferase superfamily. RNA methyltransferase RsmG family.</text>
</comment>
<comment type="caution">
    <text evidence="7">The sequence shown here is derived from an EMBL/GenBank/DDBJ whole genome shotgun (WGS) entry which is preliminary data.</text>
</comment>